<dbReference type="EMBL" id="KN549370">
    <property type="protein sequence ID" value="KHJ97988.1"/>
    <property type="molecule type" value="Genomic_DNA"/>
</dbReference>
<feature type="transmembrane region" description="Helical" evidence="6">
    <location>
        <begin position="130"/>
        <end position="152"/>
    </location>
</feature>
<dbReference type="Proteomes" id="UP000053660">
    <property type="component" value="Unassembled WGS sequence"/>
</dbReference>
<dbReference type="Pfam" id="PF03619">
    <property type="entry name" value="Solute_trans_a"/>
    <property type="match status" value="1"/>
</dbReference>
<dbReference type="AlphaFoldDB" id="A0A0B1TK99"/>
<evidence type="ECO:0000256" key="6">
    <source>
        <dbReference type="SAM" id="Phobius"/>
    </source>
</evidence>
<keyword evidence="4 6" id="KW-0472">Membrane</keyword>
<dbReference type="PANTHER" id="PTHR23423">
    <property type="entry name" value="ORGANIC SOLUTE TRANSPORTER-RELATED"/>
    <property type="match status" value="1"/>
</dbReference>
<evidence type="ECO:0000256" key="4">
    <source>
        <dbReference type="ARBA" id="ARBA00023136"/>
    </source>
</evidence>
<feature type="transmembrane region" description="Helical" evidence="6">
    <location>
        <begin position="87"/>
        <end position="110"/>
    </location>
</feature>
<evidence type="ECO:0000256" key="1">
    <source>
        <dbReference type="ARBA" id="ARBA00004141"/>
    </source>
</evidence>
<feature type="region of interest" description="Disordered" evidence="5">
    <location>
        <begin position="164"/>
        <end position="183"/>
    </location>
</feature>
<evidence type="ECO:0000313" key="7">
    <source>
        <dbReference type="EMBL" id="KHJ97988.1"/>
    </source>
</evidence>
<proteinExistence type="predicted"/>
<dbReference type="GO" id="GO:0016020">
    <property type="term" value="C:membrane"/>
    <property type="evidence" value="ECO:0007669"/>
    <property type="project" value="UniProtKB-SubCell"/>
</dbReference>
<protein>
    <submittedName>
        <fullName evidence="7">Uncharacterized protein</fullName>
    </submittedName>
</protein>
<gene>
    <name evidence="7" type="ORF">OESDEN_02019</name>
</gene>
<dbReference type="OrthoDB" id="5832279at2759"/>
<keyword evidence="3 6" id="KW-1133">Transmembrane helix</keyword>
<feature type="transmembrane region" description="Helical" evidence="6">
    <location>
        <begin position="48"/>
        <end position="66"/>
    </location>
</feature>
<evidence type="ECO:0000256" key="5">
    <source>
        <dbReference type="SAM" id="MobiDB-lite"/>
    </source>
</evidence>
<name>A0A0B1TK99_OESDE</name>
<keyword evidence="8" id="KW-1185">Reference proteome</keyword>
<evidence type="ECO:0000256" key="2">
    <source>
        <dbReference type="ARBA" id="ARBA00022692"/>
    </source>
</evidence>
<accession>A0A0B1TK99</accession>
<evidence type="ECO:0000313" key="8">
    <source>
        <dbReference type="Proteomes" id="UP000053660"/>
    </source>
</evidence>
<keyword evidence="2 6" id="KW-0812">Transmembrane</keyword>
<sequence>MPCLPKADPSERTLRILEFLVLQGPVVRAVVVVLNCHFVSERPDETEHILLITELAAIPSLLLALFGSHTMAKLTAQHVEQYKTVTMFRFADISLAFFTAQLPLIFDLIFVKFGIITCGPVLSALGNAKYINSFVLICEAFLLSLLATRLLAPKKSALFDKHPLHPQQQQSDAQEKMLSMGQM</sequence>
<reference evidence="7 8" key="1">
    <citation type="submission" date="2014-03" db="EMBL/GenBank/DDBJ databases">
        <title>Draft genome of the hookworm Oesophagostomum dentatum.</title>
        <authorList>
            <person name="Mitreva M."/>
        </authorList>
    </citation>
    <scope>NUCLEOTIDE SEQUENCE [LARGE SCALE GENOMIC DNA]</scope>
    <source>
        <strain evidence="7 8">OD-Hann</strain>
    </source>
</reference>
<comment type="subcellular location">
    <subcellularLocation>
        <location evidence="1">Membrane</location>
        <topology evidence="1">Multi-pass membrane protein</topology>
    </subcellularLocation>
</comment>
<evidence type="ECO:0000256" key="3">
    <source>
        <dbReference type="ARBA" id="ARBA00022989"/>
    </source>
</evidence>
<organism evidence="7 8">
    <name type="scientific">Oesophagostomum dentatum</name>
    <name type="common">Nodular worm</name>
    <dbReference type="NCBI Taxonomy" id="61180"/>
    <lineage>
        <taxon>Eukaryota</taxon>
        <taxon>Metazoa</taxon>
        <taxon>Ecdysozoa</taxon>
        <taxon>Nematoda</taxon>
        <taxon>Chromadorea</taxon>
        <taxon>Rhabditida</taxon>
        <taxon>Rhabditina</taxon>
        <taxon>Rhabditomorpha</taxon>
        <taxon>Strongyloidea</taxon>
        <taxon>Strongylidae</taxon>
        <taxon>Oesophagostomum</taxon>
    </lineage>
</organism>
<dbReference type="InterPro" id="IPR005178">
    <property type="entry name" value="Ostalpha/TMEM184C"/>
</dbReference>